<evidence type="ECO:0000256" key="6">
    <source>
        <dbReference type="ARBA" id="ARBA00023310"/>
    </source>
</evidence>
<reference evidence="7" key="1">
    <citation type="submission" date="2019-08" db="EMBL/GenBank/DDBJ databases">
        <authorList>
            <person name="Kucharzyk K."/>
            <person name="Murdoch R.W."/>
            <person name="Higgins S."/>
            <person name="Loffler F."/>
        </authorList>
    </citation>
    <scope>NUCLEOTIDE SEQUENCE</scope>
</reference>
<protein>
    <submittedName>
        <fullName evidence="7">ATP synthase subunit delta, sodium ion specific</fullName>
    </submittedName>
</protein>
<gene>
    <name evidence="7" type="primary">atpH_33</name>
    <name evidence="7" type="ORF">SDC9_156119</name>
</gene>
<dbReference type="NCBIfam" id="TIGR01145">
    <property type="entry name" value="ATP_synt_delta"/>
    <property type="match status" value="1"/>
</dbReference>
<evidence type="ECO:0000256" key="4">
    <source>
        <dbReference type="ARBA" id="ARBA00023065"/>
    </source>
</evidence>
<dbReference type="AlphaFoldDB" id="A0A645F8N3"/>
<dbReference type="InterPro" id="IPR000711">
    <property type="entry name" value="ATPase_OSCP/dsu"/>
</dbReference>
<keyword evidence="4" id="KW-0406">Ion transport</keyword>
<dbReference type="Pfam" id="PF00213">
    <property type="entry name" value="OSCP"/>
    <property type="match status" value="1"/>
</dbReference>
<dbReference type="InterPro" id="IPR026015">
    <property type="entry name" value="ATP_synth_OSCP/delta_N_sf"/>
</dbReference>
<dbReference type="Gene3D" id="1.10.520.20">
    <property type="entry name" value="N-terminal domain of the delta subunit of the F1F0-ATP synthase"/>
    <property type="match status" value="1"/>
</dbReference>
<dbReference type="EMBL" id="VSSQ01054927">
    <property type="protein sequence ID" value="MPN08833.1"/>
    <property type="molecule type" value="Genomic_DNA"/>
</dbReference>
<evidence type="ECO:0000256" key="3">
    <source>
        <dbReference type="ARBA" id="ARBA00022781"/>
    </source>
</evidence>
<keyword evidence="2" id="KW-0813">Transport</keyword>
<evidence type="ECO:0000313" key="7">
    <source>
        <dbReference type="EMBL" id="MPN08833.1"/>
    </source>
</evidence>
<evidence type="ECO:0000256" key="5">
    <source>
        <dbReference type="ARBA" id="ARBA00023136"/>
    </source>
</evidence>
<proteinExistence type="inferred from homology"/>
<dbReference type="GO" id="GO:0016020">
    <property type="term" value="C:membrane"/>
    <property type="evidence" value="ECO:0007669"/>
    <property type="project" value="UniProtKB-SubCell"/>
</dbReference>
<keyword evidence="3" id="KW-0375">Hydrogen ion transport</keyword>
<dbReference type="SUPFAM" id="SSF47928">
    <property type="entry name" value="N-terminal domain of the delta subunit of the F1F0-ATP synthase"/>
    <property type="match status" value="1"/>
</dbReference>
<comment type="subcellular location">
    <subcellularLocation>
        <location evidence="1">Membrane</location>
    </subcellularLocation>
</comment>
<organism evidence="7">
    <name type="scientific">bioreactor metagenome</name>
    <dbReference type="NCBI Taxonomy" id="1076179"/>
    <lineage>
        <taxon>unclassified sequences</taxon>
        <taxon>metagenomes</taxon>
        <taxon>ecological metagenomes</taxon>
    </lineage>
</organism>
<evidence type="ECO:0000256" key="1">
    <source>
        <dbReference type="ARBA" id="ARBA00004370"/>
    </source>
</evidence>
<comment type="caution">
    <text evidence="7">The sequence shown here is derived from an EMBL/GenBank/DDBJ whole genome shotgun (WGS) entry which is preliminary data.</text>
</comment>
<dbReference type="PANTHER" id="PTHR11910">
    <property type="entry name" value="ATP SYNTHASE DELTA CHAIN"/>
    <property type="match status" value="1"/>
</dbReference>
<sequence>MSYKEEVRSISNLLDENEEFENVLGSTFLSKKERNEMVDKVFSNKIDENIVKFLKIIVENNRATSIRKICKEFNSLCNKSLNIEEGIVYSSSPLAKDEVKKIMEVISKKENKKVELVNKVNPSLLGGVKVIIHDRIYDGSLLARIDSLKKNLLEKGGHK</sequence>
<dbReference type="GO" id="GO:0046933">
    <property type="term" value="F:proton-transporting ATP synthase activity, rotational mechanism"/>
    <property type="evidence" value="ECO:0007669"/>
    <property type="project" value="InterPro"/>
</dbReference>
<name>A0A645F8N3_9ZZZZ</name>
<evidence type="ECO:0000256" key="2">
    <source>
        <dbReference type="ARBA" id="ARBA00022448"/>
    </source>
</evidence>
<keyword evidence="6" id="KW-0066">ATP synthesis</keyword>
<dbReference type="PRINTS" id="PR00125">
    <property type="entry name" value="ATPASEDELTA"/>
</dbReference>
<dbReference type="NCBIfam" id="NF009975">
    <property type="entry name" value="PRK13436.1"/>
    <property type="match status" value="1"/>
</dbReference>
<keyword evidence="5" id="KW-0472">Membrane</keyword>
<accession>A0A645F8N3</accession>
<dbReference type="HAMAP" id="MF_01416">
    <property type="entry name" value="ATP_synth_delta_bact"/>
    <property type="match status" value="1"/>
</dbReference>